<dbReference type="OrthoDB" id="10525867at2759"/>
<gene>
    <name evidence="1" type="ORF">BU16DRAFT_559232</name>
</gene>
<keyword evidence="2" id="KW-1185">Reference proteome</keyword>
<dbReference type="InterPro" id="IPR011990">
    <property type="entry name" value="TPR-like_helical_dom_sf"/>
</dbReference>
<sequence length="642" mass="73076">MACNIDNIPPEIKEFVVQHLEELYVPAFTDSTDEENIGFYKWPILTEQSRCDILSIRQTSRDFRQAAWKSFGRLVGDLHFRLIGPDLDDLAEISKVADLAPWVRTLTFGTGGFNGQEIPDEQQRNIVSWPRRNSALFDELPVFMKGRKEESAFLGMVQKYMECHKNQEELYASDRGVNALMAALRTLKQVKKVRICIYDPIRKAGTHLRAWLAPEERELMMKIWVEFLLAAEARKPRDTQATNSQVIKIAEQMHPLYKDWSHQLSYKVLPVILAALARSGKSLEDFRTANLDDEHCEAIEPSVVSGLFHHLSGTLESLHTLQITTHGSREDDLALSNLLRTTSTLQYITIWYSDVSYDMSRVPYAWQRVIPALVNTKSRFRRLSLDGPWCFSETSIRLLLQTHLESVSCLFLNKVYLFADGRLNVDGNWNRVLQDLISEKHTSLRYFYLSAVCNEMKDHWDPRLHLDRTVLHGISFDFDVAFPDDGDEEEGEAVDCYQRAVRLDQYLAVANFQQGVSNFLMGDFEEALANFNDVASLLPISHQTSARGLRALRFLNLFQSSRRSFRDLPATQSFGFSASRKALKQLLPLQLLALEDEGGDQEGVRGLLLRGDTELASVQAIIDGYATTGFGGPFSCASVRMK</sequence>
<dbReference type="SUPFAM" id="SSF48452">
    <property type="entry name" value="TPR-like"/>
    <property type="match status" value="1"/>
</dbReference>
<name>A0A6A6QYG7_9PEZI</name>
<evidence type="ECO:0000313" key="2">
    <source>
        <dbReference type="Proteomes" id="UP000799750"/>
    </source>
</evidence>
<protein>
    <submittedName>
        <fullName evidence="1">Uncharacterized protein</fullName>
    </submittedName>
</protein>
<evidence type="ECO:0000313" key="1">
    <source>
        <dbReference type="EMBL" id="KAF2497488.1"/>
    </source>
</evidence>
<dbReference type="Proteomes" id="UP000799750">
    <property type="component" value="Unassembled WGS sequence"/>
</dbReference>
<dbReference type="Gene3D" id="1.25.40.10">
    <property type="entry name" value="Tetratricopeptide repeat domain"/>
    <property type="match status" value="1"/>
</dbReference>
<dbReference type="AlphaFoldDB" id="A0A6A6QYG7"/>
<organism evidence="1 2">
    <name type="scientific">Lophium mytilinum</name>
    <dbReference type="NCBI Taxonomy" id="390894"/>
    <lineage>
        <taxon>Eukaryota</taxon>
        <taxon>Fungi</taxon>
        <taxon>Dikarya</taxon>
        <taxon>Ascomycota</taxon>
        <taxon>Pezizomycotina</taxon>
        <taxon>Dothideomycetes</taxon>
        <taxon>Pleosporomycetidae</taxon>
        <taxon>Mytilinidiales</taxon>
        <taxon>Mytilinidiaceae</taxon>
        <taxon>Lophium</taxon>
    </lineage>
</organism>
<dbReference type="Gene3D" id="3.80.10.10">
    <property type="entry name" value="Ribonuclease Inhibitor"/>
    <property type="match status" value="1"/>
</dbReference>
<dbReference type="EMBL" id="MU004186">
    <property type="protein sequence ID" value="KAF2497488.1"/>
    <property type="molecule type" value="Genomic_DNA"/>
</dbReference>
<reference evidence="1" key="1">
    <citation type="journal article" date="2020" name="Stud. Mycol.">
        <title>101 Dothideomycetes genomes: a test case for predicting lifestyles and emergence of pathogens.</title>
        <authorList>
            <person name="Haridas S."/>
            <person name="Albert R."/>
            <person name="Binder M."/>
            <person name="Bloem J."/>
            <person name="Labutti K."/>
            <person name="Salamov A."/>
            <person name="Andreopoulos B."/>
            <person name="Baker S."/>
            <person name="Barry K."/>
            <person name="Bills G."/>
            <person name="Bluhm B."/>
            <person name="Cannon C."/>
            <person name="Castanera R."/>
            <person name="Culley D."/>
            <person name="Daum C."/>
            <person name="Ezra D."/>
            <person name="Gonzalez J."/>
            <person name="Henrissat B."/>
            <person name="Kuo A."/>
            <person name="Liang C."/>
            <person name="Lipzen A."/>
            <person name="Lutzoni F."/>
            <person name="Magnuson J."/>
            <person name="Mondo S."/>
            <person name="Nolan M."/>
            <person name="Ohm R."/>
            <person name="Pangilinan J."/>
            <person name="Park H.-J."/>
            <person name="Ramirez L."/>
            <person name="Alfaro M."/>
            <person name="Sun H."/>
            <person name="Tritt A."/>
            <person name="Yoshinaga Y."/>
            <person name="Zwiers L.-H."/>
            <person name="Turgeon B."/>
            <person name="Goodwin S."/>
            <person name="Spatafora J."/>
            <person name="Crous P."/>
            <person name="Grigoriev I."/>
        </authorList>
    </citation>
    <scope>NUCLEOTIDE SEQUENCE</scope>
    <source>
        <strain evidence="1">CBS 269.34</strain>
    </source>
</reference>
<proteinExistence type="predicted"/>
<dbReference type="InterPro" id="IPR032675">
    <property type="entry name" value="LRR_dom_sf"/>
</dbReference>
<accession>A0A6A6QYG7</accession>